<feature type="domain" description="Carboxylesterase type B" evidence="3">
    <location>
        <begin position="1"/>
        <end position="302"/>
    </location>
</feature>
<feature type="non-terminal residue" evidence="4">
    <location>
        <position position="1"/>
    </location>
</feature>
<dbReference type="Gene3D" id="3.40.50.1820">
    <property type="entry name" value="alpha/beta hydrolase"/>
    <property type="match status" value="1"/>
</dbReference>
<evidence type="ECO:0000313" key="5">
    <source>
        <dbReference type="Proteomes" id="UP001235939"/>
    </source>
</evidence>
<dbReference type="EMBL" id="CP092885">
    <property type="protein sequence ID" value="UYV83710.1"/>
    <property type="molecule type" value="Genomic_DNA"/>
</dbReference>
<protein>
    <submittedName>
        <fullName evidence="4">Ces3</fullName>
    </submittedName>
</protein>
<evidence type="ECO:0000313" key="4">
    <source>
        <dbReference type="EMBL" id="UYV83710.1"/>
    </source>
</evidence>
<comment type="similarity">
    <text evidence="1">Belongs to the type-B carboxylesterase/lipase family.</text>
</comment>
<reference evidence="4 5" key="1">
    <citation type="submission" date="2022-03" db="EMBL/GenBank/DDBJ databases">
        <title>A chromosomal length assembly of Cordylochernes scorpioides.</title>
        <authorList>
            <person name="Zeh D."/>
            <person name="Zeh J."/>
        </authorList>
    </citation>
    <scope>NUCLEOTIDE SEQUENCE [LARGE SCALE GENOMIC DNA]</scope>
    <source>
        <strain evidence="4">IN4F17</strain>
        <tissue evidence="4">Whole Body</tissue>
    </source>
</reference>
<dbReference type="InterPro" id="IPR051093">
    <property type="entry name" value="Neuroligin/BSAL"/>
</dbReference>
<gene>
    <name evidence="4" type="ORF">LAZ67_23002238</name>
</gene>
<dbReference type="InterPro" id="IPR029058">
    <property type="entry name" value="AB_hydrolase_fold"/>
</dbReference>
<dbReference type="InterPro" id="IPR002018">
    <property type="entry name" value="CarbesteraseB"/>
</dbReference>
<evidence type="ECO:0000259" key="3">
    <source>
        <dbReference type="Pfam" id="PF00135"/>
    </source>
</evidence>
<name>A0ABY6LR53_9ARAC</name>
<evidence type="ECO:0000256" key="1">
    <source>
        <dbReference type="ARBA" id="ARBA00005964"/>
    </source>
</evidence>
<keyword evidence="2" id="KW-0325">Glycoprotein</keyword>
<keyword evidence="5" id="KW-1185">Reference proteome</keyword>
<sequence length="302" mass="33318">MDQVAALHWLQENILEFGGDPDNVTVLGHGHGAACVHLLMVSPMAKGLFQRSILQSGSALSPWAMARHGVEYAREAAKQLNCSFRHSGELLSCLRSRTVDQLLAINLSVPAHLSAFGPSIDEVVVTSDYASLLGKARGDILLGVTRTEAPFLFTKSELRDGITTDRRDRLLRTLVRNLYSFHLVEIFLTIVNEYTDWARADAHHPLSVLEGASDALGDALVVAPLIRSGNLHPNPRTYLYVFTHPTEQGDYPERLGCVNGEDLPYVFGAPLQKLSIFPSNFSKAEISLSETVMSYWTNFVKT</sequence>
<proteinExistence type="inferred from homology"/>
<dbReference type="SUPFAM" id="SSF53474">
    <property type="entry name" value="alpha/beta-Hydrolases"/>
    <property type="match status" value="1"/>
</dbReference>
<dbReference type="Proteomes" id="UP001235939">
    <property type="component" value="Chromosome 23"/>
</dbReference>
<organism evidence="4 5">
    <name type="scientific">Cordylochernes scorpioides</name>
    <dbReference type="NCBI Taxonomy" id="51811"/>
    <lineage>
        <taxon>Eukaryota</taxon>
        <taxon>Metazoa</taxon>
        <taxon>Ecdysozoa</taxon>
        <taxon>Arthropoda</taxon>
        <taxon>Chelicerata</taxon>
        <taxon>Arachnida</taxon>
        <taxon>Pseudoscorpiones</taxon>
        <taxon>Cheliferoidea</taxon>
        <taxon>Chernetidae</taxon>
        <taxon>Cordylochernes</taxon>
    </lineage>
</organism>
<accession>A0ABY6LR53</accession>
<dbReference type="PANTHER" id="PTHR43903">
    <property type="entry name" value="NEUROLIGIN"/>
    <property type="match status" value="1"/>
</dbReference>
<dbReference type="Pfam" id="PF00135">
    <property type="entry name" value="COesterase"/>
    <property type="match status" value="1"/>
</dbReference>
<evidence type="ECO:0000256" key="2">
    <source>
        <dbReference type="ARBA" id="ARBA00023180"/>
    </source>
</evidence>